<sequence>MSPSADNSSDDEQIACDPEITFRGRSVRPLKWLSEVSSCRYLPEGEMVTVCQILISRLAYMPNIVSVQSPATICGDIHGQFYDLMKLFQIGGDILETNYVFLGDYVDRGYYSLETISYLMLLLLKYPDRITLLRGNHETRRVSHQYGFYDECQQKYGNSVVWSWCCRVFDVLPIAAVVDNQIFCVHGGLSPELPTLDSIMCLQRNVEVPANGPLCDLVWSDPDDTDPGWFLNPRGAGWLFGRDVVEKFLEMNKMSLVCRSHQLVQEGFKYIFDNILCTVWSAPNYCYRCGNVAAVLKILGHSGEHQVELFHEVDESERQRPDRVVAPYFL</sequence>
<dbReference type="InterPro" id="IPR029052">
    <property type="entry name" value="Metallo-depent_PP-like"/>
</dbReference>
<comment type="caution">
    <text evidence="7">The sequence shown here is derived from an EMBL/GenBank/DDBJ whole genome shotgun (WGS) entry which is preliminary data.</text>
</comment>
<dbReference type="EMBL" id="JBICCN010000373">
    <property type="protein sequence ID" value="KAL3072519.1"/>
    <property type="molecule type" value="Genomic_DNA"/>
</dbReference>
<dbReference type="GO" id="GO:0004722">
    <property type="term" value="F:protein serine/threonine phosphatase activity"/>
    <property type="evidence" value="ECO:0007669"/>
    <property type="project" value="UniProtKB-EC"/>
</dbReference>
<evidence type="ECO:0000259" key="6">
    <source>
        <dbReference type="PROSITE" id="PS00125"/>
    </source>
</evidence>
<dbReference type="EC" id="3.1.3.16" evidence="5"/>
<reference evidence="7 8" key="1">
    <citation type="submission" date="2024-10" db="EMBL/GenBank/DDBJ databases">
        <authorList>
            <person name="Kim D."/>
        </authorList>
    </citation>
    <scope>NUCLEOTIDE SEQUENCE [LARGE SCALE GENOMIC DNA]</scope>
    <source>
        <strain evidence="7">Taebaek</strain>
    </source>
</reference>
<evidence type="ECO:0000313" key="8">
    <source>
        <dbReference type="Proteomes" id="UP001620645"/>
    </source>
</evidence>
<name>A0ABD2HXP4_HETSC</name>
<protein>
    <recommendedName>
        <fullName evidence="5">Serine/threonine-protein phosphatase</fullName>
        <ecNumber evidence="5">3.1.3.16</ecNumber>
    </recommendedName>
</protein>
<keyword evidence="8" id="KW-1185">Reference proteome</keyword>
<comment type="cofactor">
    <cofactor evidence="1">
        <name>Mn(2+)</name>
        <dbReference type="ChEBI" id="CHEBI:29035"/>
    </cofactor>
</comment>
<dbReference type="SMART" id="SM00156">
    <property type="entry name" value="PP2Ac"/>
    <property type="match status" value="1"/>
</dbReference>
<evidence type="ECO:0000256" key="2">
    <source>
        <dbReference type="ARBA" id="ARBA00022723"/>
    </source>
</evidence>
<dbReference type="Pfam" id="PF00149">
    <property type="entry name" value="Metallophos"/>
    <property type="match status" value="1"/>
</dbReference>
<dbReference type="Proteomes" id="UP001620645">
    <property type="component" value="Unassembled WGS sequence"/>
</dbReference>
<dbReference type="InterPro" id="IPR047129">
    <property type="entry name" value="PPA2-like"/>
</dbReference>
<dbReference type="GO" id="GO:0046872">
    <property type="term" value="F:metal ion binding"/>
    <property type="evidence" value="ECO:0007669"/>
    <property type="project" value="UniProtKB-KW"/>
</dbReference>
<comment type="catalytic activity">
    <reaction evidence="5">
        <text>O-phospho-L-threonyl-[protein] + H2O = L-threonyl-[protein] + phosphate</text>
        <dbReference type="Rhea" id="RHEA:47004"/>
        <dbReference type="Rhea" id="RHEA-COMP:11060"/>
        <dbReference type="Rhea" id="RHEA-COMP:11605"/>
        <dbReference type="ChEBI" id="CHEBI:15377"/>
        <dbReference type="ChEBI" id="CHEBI:30013"/>
        <dbReference type="ChEBI" id="CHEBI:43474"/>
        <dbReference type="ChEBI" id="CHEBI:61977"/>
        <dbReference type="EC" id="3.1.3.16"/>
    </reaction>
</comment>
<dbReference type="PROSITE" id="PS00125">
    <property type="entry name" value="SER_THR_PHOSPHATASE"/>
    <property type="match status" value="1"/>
</dbReference>
<dbReference type="PRINTS" id="PR00114">
    <property type="entry name" value="STPHPHTASE"/>
</dbReference>
<evidence type="ECO:0000256" key="1">
    <source>
        <dbReference type="ARBA" id="ARBA00001936"/>
    </source>
</evidence>
<proteinExistence type="inferred from homology"/>
<dbReference type="InterPro" id="IPR004843">
    <property type="entry name" value="Calcineurin-like_PHP"/>
</dbReference>
<keyword evidence="4" id="KW-0464">Manganese</keyword>
<organism evidence="7 8">
    <name type="scientific">Heterodera schachtii</name>
    <name type="common">Sugarbeet cyst nematode worm</name>
    <name type="synonym">Tylenchus schachtii</name>
    <dbReference type="NCBI Taxonomy" id="97005"/>
    <lineage>
        <taxon>Eukaryota</taxon>
        <taxon>Metazoa</taxon>
        <taxon>Ecdysozoa</taxon>
        <taxon>Nematoda</taxon>
        <taxon>Chromadorea</taxon>
        <taxon>Rhabditida</taxon>
        <taxon>Tylenchina</taxon>
        <taxon>Tylenchomorpha</taxon>
        <taxon>Tylenchoidea</taxon>
        <taxon>Heteroderidae</taxon>
        <taxon>Heteroderinae</taxon>
        <taxon>Heterodera</taxon>
    </lineage>
</organism>
<dbReference type="AlphaFoldDB" id="A0ABD2HXP4"/>
<dbReference type="Gene3D" id="3.60.21.10">
    <property type="match status" value="1"/>
</dbReference>
<keyword evidence="3 5" id="KW-0378">Hydrolase</keyword>
<dbReference type="SUPFAM" id="SSF56300">
    <property type="entry name" value="Metallo-dependent phosphatases"/>
    <property type="match status" value="1"/>
</dbReference>
<evidence type="ECO:0000256" key="4">
    <source>
        <dbReference type="ARBA" id="ARBA00023211"/>
    </source>
</evidence>
<evidence type="ECO:0000256" key="5">
    <source>
        <dbReference type="RuleBase" id="RU004273"/>
    </source>
</evidence>
<evidence type="ECO:0000256" key="3">
    <source>
        <dbReference type="ARBA" id="ARBA00022801"/>
    </source>
</evidence>
<comment type="similarity">
    <text evidence="5">Belongs to the PPP phosphatase family.</text>
</comment>
<keyword evidence="2" id="KW-0479">Metal-binding</keyword>
<gene>
    <name evidence="7" type="ORF">niasHS_017493</name>
</gene>
<dbReference type="PANTHER" id="PTHR45619">
    <property type="entry name" value="SERINE/THREONINE-PROTEIN PHOSPHATASE PP2A-RELATED"/>
    <property type="match status" value="1"/>
</dbReference>
<evidence type="ECO:0000313" key="7">
    <source>
        <dbReference type="EMBL" id="KAL3072519.1"/>
    </source>
</evidence>
<dbReference type="InterPro" id="IPR006186">
    <property type="entry name" value="Ser/Thr-sp_prot-phosphatase"/>
</dbReference>
<accession>A0ABD2HXP4</accession>
<feature type="domain" description="Serine/threonine specific protein phosphatases" evidence="6">
    <location>
        <begin position="133"/>
        <end position="138"/>
    </location>
</feature>